<dbReference type="Pfam" id="PF00226">
    <property type="entry name" value="DnaJ"/>
    <property type="match status" value="1"/>
</dbReference>
<dbReference type="CDD" id="cd06257">
    <property type="entry name" value="DnaJ"/>
    <property type="match status" value="1"/>
</dbReference>
<dbReference type="SUPFAM" id="SSF46565">
    <property type="entry name" value="Chaperone J-domain"/>
    <property type="match status" value="1"/>
</dbReference>
<reference evidence="4" key="1">
    <citation type="submission" date="2022-04" db="EMBL/GenBank/DDBJ databases">
        <title>Carnegiea gigantea Genome sequencing and assembly v2.</title>
        <authorList>
            <person name="Copetti D."/>
            <person name="Sanderson M.J."/>
            <person name="Burquez A."/>
            <person name="Wojciechowski M.F."/>
        </authorList>
    </citation>
    <scope>NUCLEOTIDE SEQUENCE</scope>
    <source>
        <strain evidence="4">SGP5-SGP5p</strain>
        <tissue evidence="4">Aerial part</tissue>
    </source>
</reference>
<feature type="compositionally biased region" description="Low complexity" evidence="1">
    <location>
        <begin position="669"/>
        <end position="683"/>
    </location>
</feature>
<evidence type="ECO:0000256" key="2">
    <source>
        <dbReference type="SAM" id="Phobius"/>
    </source>
</evidence>
<feature type="transmembrane region" description="Helical" evidence="2">
    <location>
        <begin position="335"/>
        <end position="358"/>
    </location>
</feature>
<name>A0A9Q1QJU6_9CARY</name>
<feature type="compositionally biased region" description="Basic residues" evidence="1">
    <location>
        <begin position="89"/>
        <end position="99"/>
    </location>
</feature>
<dbReference type="Proteomes" id="UP001153076">
    <property type="component" value="Unassembled WGS sequence"/>
</dbReference>
<dbReference type="PANTHER" id="PTHR45270">
    <property type="entry name" value="OS03G0832900 PROTEIN"/>
    <property type="match status" value="1"/>
</dbReference>
<keyword evidence="2" id="KW-0472">Membrane</keyword>
<evidence type="ECO:0000313" key="4">
    <source>
        <dbReference type="EMBL" id="KAJ8445303.1"/>
    </source>
</evidence>
<feature type="transmembrane region" description="Helical" evidence="2">
    <location>
        <begin position="378"/>
        <end position="402"/>
    </location>
</feature>
<feature type="transmembrane region" description="Helical" evidence="2">
    <location>
        <begin position="226"/>
        <end position="245"/>
    </location>
</feature>
<dbReference type="PANTHER" id="PTHR45270:SF4">
    <property type="entry name" value="CHAPERONE DNAJ-DOMAIN SUPERFAMILY PROTEIN"/>
    <property type="match status" value="1"/>
</dbReference>
<proteinExistence type="predicted"/>
<dbReference type="InterPro" id="IPR018253">
    <property type="entry name" value="DnaJ_domain_CS"/>
</dbReference>
<dbReference type="OrthoDB" id="1507364at2759"/>
<sequence>MGIKTRIVFLAKSVKRKVTKYANDSSIPYILIIFMARKGNQPRKGIDQPPLKSKKRESELQAVADELPGEQRNSPFTENINKTPFPGDRRKKNKQSRNSRAKDEQLVDTMETVGSLLHDCGLLGKTVEESGSRGVDRPFDDDHNLGNLSGDFDHLANGCDAGVRTEKVRFSYIAALQRLKSSALSVFRTSCGWLERQKPVFVAVRNNIYRFRDVIQLKLVQTYPIVLKWLFHLGNIVLLVSLVWLDCACRGMDSLVRMGTTSFLSVLWFSVLSLIAMIGTFKFLVIMLSHSLPFLALPSLLTLLNNLQAFAAGFAVLVGFTISLLILGVSGAIFLWLYGSFWTTSFAIIFAGLAFILGRERLALLISTVYSVYCAWTYVGWLGVLLGLNLSFISSDALIYFLKNNMDEQRYKASERADGIHGDRNYFTGEAHYSFADNGSGQSADRGAGVASTSGADSDITSEDEVVRLLNCTDHYSALGLSRYQQAMLVHPDKNMGNEKAAEAFKKLQNAYEILLDSLKRKAYDDELRREELLNYYCRFQNASLKNGRHGFFPNGLARSEGDGEDPLAESRRISCKKCGSFHMWFLTKKSKFKARWCQECKDFHQAKDGDGWVEQSSQPLLFGILQKVDLPVAYVCADGKVYDATEWYICQGMRCPANSHKPSFHVNTSVTKNGSGKGSTSSHRGGGPTAFNVEENMTEEEFFEWLHNAMQSGMFENFGGGAPGEGPQTGTRNSPKSGSNTGGGGSSSSKRKKKGKKQW</sequence>
<keyword evidence="2" id="KW-1133">Transmembrane helix</keyword>
<dbReference type="Pfam" id="PF14901">
    <property type="entry name" value="Jiv90"/>
    <property type="match status" value="1"/>
</dbReference>
<organism evidence="4 5">
    <name type="scientific">Carnegiea gigantea</name>
    <dbReference type="NCBI Taxonomy" id="171969"/>
    <lineage>
        <taxon>Eukaryota</taxon>
        <taxon>Viridiplantae</taxon>
        <taxon>Streptophyta</taxon>
        <taxon>Embryophyta</taxon>
        <taxon>Tracheophyta</taxon>
        <taxon>Spermatophyta</taxon>
        <taxon>Magnoliopsida</taxon>
        <taxon>eudicotyledons</taxon>
        <taxon>Gunneridae</taxon>
        <taxon>Pentapetalae</taxon>
        <taxon>Caryophyllales</taxon>
        <taxon>Cactineae</taxon>
        <taxon>Cactaceae</taxon>
        <taxon>Cactoideae</taxon>
        <taxon>Echinocereeae</taxon>
        <taxon>Carnegiea</taxon>
    </lineage>
</organism>
<feature type="region of interest" description="Disordered" evidence="1">
    <location>
        <begin position="667"/>
        <end position="692"/>
    </location>
</feature>
<dbReference type="InterPro" id="IPR001623">
    <property type="entry name" value="DnaJ_domain"/>
</dbReference>
<evidence type="ECO:0000313" key="5">
    <source>
        <dbReference type="Proteomes" id="UP001153076"/>
    </source>
</evidence>
<feature type="domain" description="J" evidence="3">
    <location>
        <begin position="462"/>
        <end position="528"/>
    </location>
</feature>
<feature type="region of interest" description="Disordered" evidence="1">
    <location>
        <begin position="41"/>
        <end position="105"/>
    </location>
</feature>
<protein>
    <recommendedName>
        <fullName evidence="3">J domain-containing protein</fullName>
    </recommendedName>
</protein>
<dbReference type="EMBL" id="JAKOGI010000079">
    <property type="protein sequence ID" value="KAJ8445303.1"/>
    <property type="molecule type" value="Genomic_DNA"/>
</dbReference>
<gene>
    <name evidence="4" type="ORF">Cgig2_024509</name>
</gene>
<dbReference type="Gene3D" id="1.10.287.110">
    <property type="entry name" value="DnaJ domain"/>
    <property type="match status" value="1"/>
</dbReference>
<accession>A0A9Q1QJU6</accession>
<dbReference type="PROSITE" id="PS50076">
    <property type="entry name" value="DNAJ_2"/>
    <property type="match status" value="1"/>
</dbReference>
<keyword evidence="2" id="KW-0812">Transmembrane</keyword>
<feature type="compositionally biased region" description="Polar residues" evidence="1">
    <location>
        <begin position="71"/>
        <end position="82"/>
    </location>
</feature>
<dbReference type="PROSITE" id="PS00636">
    <property type="entry name" value="DNAJ_1"/>
    <property type="match status" value="1"/>
</dbReference>
<dbReference type="AlphaFoldDB" id="A0A9Q1QJU6"/>
<feature type="compositionally biased region" description="Low complexity" evidence="1">
    <location>
        <begin position="726"/>
        <end position="740"/>
    </location>
</feature>
<dbReference type="InterPro" id="IPR036869">
    <property type="entry name" value="J_dom_sf"/>
</dbReference>
<dbReference type="InterPro" id="IPR032843">
    <property type="entry name" value="Jiv"/>
</dbReference>
<feature type="transmembrane region" description="Helical" evidence="2">
    <location>
        <begin position="309"/>
        <end position="328"/>
    </location>
</feature>
<feature type="compositionally biased region" description="Basic residues" evidence="1">
    <location>
        <begin position="750"/>
        <end position="760"/>
    </location>
</feature>
<dbReference type="SMART" id="SM00271">
    <property type="entry name" value="DnaJ"/>
    <property type="match status" value="1"/>
</dbReference>
<keyword evidence="5" id="KW-1185">Reference proteome</keyword>
<comment type="caution">
    <text evidence="4">The sequence shown here is derived from an EMBL/GenBank/DDBJ whole genome shotgun (WGS) entry which is preliminary data.</text>
</comment>
<feature type="region of interest" description="Disordered" evidence="1">
    <location>
        <begin position="715"/>
        <end position="760"/>
    </location>
</feature>
<feature type="transmembrane region" description="Helical" evidence="2">
    <location>
        <begin position="266"/>
        <end position="289"/>
    </location>
</feature>
<evidence type="ECO:0000259" key="3">
    <source>
        <dbReference type="PROSITE" id="PS50076"/>
    </source>
</evidence>
<evidence type="ECO:0000256" key="1">
    <source>
        <dbReference type="SAM" id="MobiDB-lite"/>
    </source>
</evidence>